<sequence>MTAVSARSATSSGKPQTSAGMRPGTTSFMQQSSEGQLINVDGIDFKRLAQKPALSRAVFEYVFNSLGNTAKALELALAASSVANNKDWWWKLQISKCCLRLGDWREAKKQLENSLSDQEMLLSRLYLAKVYLQMDQPQKALKCYTVTEHLHPKSGAPLLAKARVCEELMDYEAASSIYKSILESDSSNIEALSALAASCFHNHQPEIAEKHYRRLLHINGTETCEIWNNIGLCAFYSQQYDSALPCFERALELSKTDTDTADVWYNIAHVGISVGDFELARLALKLALAFNAKHGEAWNNLGILDILEHKNKVMARSHFRTCVESCPGVSEASYNLAKMDYLAGDVESAYRNAVAARKSRPSNARAVRLLDQLSEMLL</sequence>
<feature type="region of interest" description="Disordered" evidence="2">
    <location>
        <begin position="1"/>
        <end position="26"/>
    </location>
</feature>
<dbReference type="OrthoDB" id="421121at2759"/>
<comment type="caution">
    <text evidence="3">The sequence shown here is derived from an EMBL/GenBank/DDBJ whole genome shotgun (WGS) entry which is preliminary data.</text>
</comment>
<gene>
    <name evidence="3" type="ORF">CcCBS67573_g05131</name>
</gene>
<dbReference type="InterPro" id="IPR028796">
    <property type="entry name" value="BBS8"/>
</dbReference>
<dbReference type="STRING" id="246404.A0A507FBD0"/>
<dbReference type="Gene3D" id="1.25.40.10">
    <property type="entry name" value="Tetratricopeptide repeat domain"/>
    <property type="match status" value="1"/>
</dbReference>
<dbReference type="Pfam" id="PF13424">
    <property type="entry name" value="TPR_12"/>
    <property type="match status" value="1"/>
</dbReference>
<dbReference type="InterPro" id="IPR019734">
    <property type="entry name" value="TPR_rpt"/>
</dbReference>
<evidence type="ECO:0000256" key="1">
    <source>
        <dbReference type="PROSITE-ProRule" id="PRU00339"/>
    </source>
</evidence>
<evidence type="ECO:0000313" key="3">
    <source>
        <dbReference type="EMBL" id="TPX73583.1"/>
    </source>
</evidence>
<dbReference type="GO" id="GO:0097730">
    <property type="term" value="C:non-motile cilium"/>
    <property type="evidence" value="ECO:0007669"/>
    <property type="project" value="TreeGrafter"/>
</dbReference>
<dbReference type="GO" id="GO:0034464">
    <property type="term" value="C:BBSome"/>
    <property type="evidence" value="ECO:0007669"/>
    <property type="project" value="InterPro"/>
</dbReference>
<protein>
    <submittedName>
        <fullName evidence="3">Uncharacterized protein</fullName>
    </submittedName>
</protein>
<dbReference type="PANTHER" id="PTHR44177:SF1">
    <property type="entry name" value="TETRATRICOPEPTIDE REPEAT PROTEIN 8"/>
    <property type="match status" value="1"/>
</dbReference>
<dbReference type="GO" id="GO:1905515">
    <property type="term" value="P:non-motile cilium assembly"/>
    <property type="evidence" value="ECO:0007669"/>
    <property type="project" value="InterPro"/>
</dbReference>
<dbReference type="EMBL" id="QEAP01000176">
    <property type="protein sequence ID" value="TPX73583.1"/>
    <property type="molecule type" value="Genomic_DNA"/>
</dbReference>
<organism evidence="3 4">
    <name type="scientific">Chytriomyces confervae</name>
    <dbReference type="NCBI Taxonomy" id="246404"/>
    <lineage>
        <taxon>Eukaryota</taxon>
        <taxon>Fungi</taxon>
        <taxon>Fungi incertae sedis</taxon>
        <taxon>Chytridiomycota</taxon>
        <taxon>Chytridiomycota incertae sedis</taxon>
        <taxon>Chytridiomycetes</taxon>
        <taxon>Chytridiales</taxon>
        <taxon>Chytriomycetaceae</taxon>
        <taxon>Chytriomyces</taxon>
    </lineage>
</organism>
<reference evidence="3 4" key="1">
    <citation type="journal article" date="2019" name="Sci. Rep.">
        <title>Comparative genomics of chytrid fungi reveal insights into the obligate biotrophic and pathogenic lifestyle of Synchytrium endobioticum.</title>
        <authorList>
            <person name="van de Vossenberg B.T.L.H."/>
            <person name="Warris S."/>
            <person name="Nguyen H.D.T."/>
            <person name="van Gent-Pelzer M.P.E."/>
            <person name="Joly D.L."/>
            <person name="van de Geest H.C."/>
            <person name="Bonants P.J.M."/>
            <person name="Smith D.S."/>
            <person name="Levesque C.A."/>
            <person name="van der Lee T.A.J."/>
        </authorList>
    </citation>
    <scope>NUCLEOTIDE SEQUENCE [LARGE SCALE GENOMIC DNA]</scope>
    <source>
        <strain evidence="3 4">CBS 675.73</strain>
    </source>
</reference>
<dbReference type="SUPFAM" id="SSF81901">
    <property type="entry name" value="HCP-like"/>
    <property type="match status" value="1"/>
</dbReference>
<dbReference type="SMART" id="SM00028">
    <property type="entry name" value="TPR"/>
    <property type="match status" value="6"/>
</dbReference>
<dbReference type="GO" id="GO:0036064">
    <property type="term" value="C:ciliary basal body"/>
    <property type="evidence" value="ECO:0007669"/>
    <property type="project" value="TreeGrafter"/>
</dbReference>
<keyword evidence="1" id="KW-0802">TPR repeat</keyword>
<dbReference type="PROSITE" id="PS50005">
    <property type="entry name" value="TPR"/>
    <property type="match status" value="1"/>
</dbReference>
<dbReference type="InterPro" id="IPR011990">
    <property type="entry name" value="TPR-like_helical_dom_sf"/>
</dbReference>
<evidence type="ECO:0000313" key="4">
    <source>
        <dbReference type="Proteomes" id="UP000320333"/>
    </source>
</evidence>
<dbReference type="AlphaFoldDB" id="A0A507FBD0"/>
<keyword evidence="4" id="KW-1185">Reference proteome</keyword>
<accession>A0A507FBD0</accession>
<dbReference type="SUPFAM" id="SSF48452">
    <property type="entry name" value="TPR-like"/>
    <property type="match status" value="1"/>
</dbReference>
<dbReference type="PANTHER" id="PTHR44177">
    <property type="entry name" value="TETRATRICOPEPTIDE REPEAT PROTEIN 8"/>
    <property type="match status" value="1"/>
</dbReference>
<name>A0A507FBD0_9FUNG</name>
<dbReference type="Proteomes" id="UP000320333">
    <property type="component" value="Unassembled WGS sequence"/>
</dbReference>
<feature type="repeat" description="TPR" evidence="1">
    <location>
        <begin position="224"/>
        <end position="257"/>
    </location>
</feature>
<proteinExistence type="predicted"/>
<evidence type="ECO:0000256" key="2">
    <source>
        <dbReference type="SAM" id="MobiDB-lite"/>
    </source>
</evidence>